<evidence type="ECO:0000313" key="8">
    <source>
        <dbReference type="EMBL" id="OOO09732.1"/>
    </source>
</evidence>
<dbReference type="InterPro" id="IPR017423">
    <property type="entry name" value="TRM6"/>
</dbReference>
<gene>
    <name evidence="8" type="ORF">OAory_01055400</name>
</gene>
<sequence length="578" mass="64597">MHSYVRPNQFVALRLPSEFTKIQKIEPDSTVFLGKFGSFPANQIIGRPFYLTFEILDDADEKDGSCLRIIPAAELHAETLIAEGEGDGEELDTNEDGTPMRTNREIVDDASTQKLTWEEIEALKKESGGAGREIISKLLESHQTLDQKTSFSLAKYMLRKRRKYMKRFTVLPLDVSILTNHMMEDQGAARIMELRDEMVGLLGCWGNVHHGGDASLDEAIAAKPNGRYLVVDDTGGLVVAAMAERMGILYPHDGDEYEEQGSSDEPKKNEAEQAHDDEQPPTESSTHRPARPAHMSASGNSITVLHPNKQPNLSLLKYFGYSQDNPDETHPLHKHLKTISWLQLLDPNADPIYSEEPEIIPESELYTMKSNKRGAYYRKRNRWTRVQSVVNEARAGEFDGLIVATVMDPSSVLKYAVPLLAGSAHVAVYSPSIEPLTELSDLYSTARKTAFINRRQQLREQKLQQSSDQPDANETELQDSDLSELMAEFYLDPTLLLAPTLQNSRVRPWQVLPGRTHPLMSMRGGAEGYIFHAVRVIPTQQTIQAAGNPSRKKRKVVTQETPTTAVDSGSGVDVEMKS</sequence>
<comment type="subcellular location">
    <subcellularLocation>
        <location evidence="1">Nucleus</location>
    </subcellularLocation>
</comment>
<accession>A0A1S9DKY0</accession>
<keyword evidence="4" id="KW-0819">tRNA processing</keyword>
<evidence type="ECO:0000256" key="5">
    <source>
        <dbReference type="ARBA" id="ARBA00023242"/>
    </source>
</evidence>
<reference evidence="8 9" key="1">
    <citation type="submission" date="2016-10" db="EMBL/GenBank/DDBJ databases">
        <title>Genome sequencing of Aspergillus oryzae BCC7051.</title>
        <authorList>
            <person name="Thammarongtham C."/>
            <person name="Vorapreeda T."/>
            <person name="Nookaew I."/>
            <person name="Srisuk T."/>
            <person name="Land M."/>
            <person name="Jeennor S."/>
            <person name="Laoteng K."/>
        </authorList>
    </citation>
    <scope>NUCLEOTIDE SEQUENCE [LARGE SCALE GENOMIC DNA]</scope>
    <source>
        <strain evidence="8 9">BCC7051</strain>
    </source>
</reference>
<dbReference type="OrthoDB" id="10254665at2759"/>
<keyword evidence="8" id="KW-0396">Initiation factor</keyword>
<organism evidence="8 9">
    <name type="scientific">Aspergillus oryzae</name>
    <name type="common">Yellow koji mold</name>
    <dbReference type="NCBI Taxonomy" id="5062"/>
    <lineage>
        <taxon>Eukaryota</taxon>
        <taxon>Fungi</taxon>
        <taxon>Dikarya</taxon>
        <taxon>Ascomycota</taxon>
        <taxon>Pezizomycotina</taxon>
        <taxon>Eurotiomycetes</taxon>
        <taxon>Eurotiomycetidae</taxon>
        <taxon>Eurotiales</taxon>
        <taxon>Aspergillaceae</taxon>
        <taxon>Aspergillus</taxon>
        <taxon>Aspergillus subgen. Circumdati</taxon>
    </lineage>
</organism>
<dbReference type="Pfam" id="PF04189">
    <property type="entry name" value="Gcd10p"/>
    <property type="match status" value="1"/>
</dbReference>
<keyword evidence="5" id="KW-0539">Nucleus</keyword>
<feature type="compositionally biased region" description="Polar residues" evidence="7">
    <location>
        <begin position="297"/>
        <end position="306"/>
    </location>
</feature>
<dbReference type="Proteomes" id="UP000190312">
    <property type="component" value="Unassembled WGS sequence"/>
</dbReference>
<dbReference type="GO" id="GO:0003743">
    <property type="term" value="F:translation initiation factor activity"/>
    <property type="evidence" value="ECO:0007669"/>
    <property type="project" value="UniProtKB-KW"/>
</dbReference>
<evidence type="ECO:0000256" key="3">
    <source>
        <dbReference type="ARBA" id="ARBA00021704"/>
    </source>
</evidence>
<dbReference type="PANTHER" id="PTHR12945">
    <property type="entry name" value="TRANSLATION INITIATION FACTOR EIF3-RELATED"/>
    <property type="match status" value="1"/>
</dbReference>
<evidence type="ECO:0000256" key="7">
    <source>
        <dbReference type="SAM" id="MobiDB-lite"/>
    </source>
</evidence>
<evidence type="ECO:0000256" key="4">
    <source>
        <dbReference type="ARBA" id="ARBA00022694"/>
    </source>
</evidence>
<dbReference type="VEuPathDB" id="FungiDB:AO090003001339"/>
<feature type="region of interest" description="Disordered" evidence="7">
    <location>
        <begin position="253"/>
        <end position="306"/>
    </location>
</feature>
<comment type="caution">
    <text evidence="8">The sequence shown here is derived from an EMBL/GenBank/DDBJ whole genome shotgun (WGS) entry which is preliminary data.</text>
</comment>
<feature type="region of interest" description="Disordered" evidence="7">
    <location>
        <begin position="545"/>
        <end position="578"/>
    </location>
</feature>
<dbReference type="GO" id="GO:0005634">
    <property type="term" value="C:nucleus"/>
    <property type="evidence" value="ECO:0007669"/>
    <property type="project" value="UniProtKB-SubCell"/>
</dbReference>
<dbReference type="AlphaFoldDB" id="A0A1S9DKY0"/>
<comment type="similarity">
    <text evidence="2">Belongs to the TRM6/GCD10 family.</text>
</comment>
<feature type="region of interest" description="Disordered" evidence="7">
    <location>
        <begin position="459"/>
        <end position="479"/>
    </location>
</feature>
<dbReference type="GO" id="GO:0030488">
    <property type="term" value="P:tRNA methylation"/>
    <property type="evidence" value="ECO:0007669"/>
    <property type="project" value="InterPro"/>
</dbReference>
<proteinExistence type="inferred from homology"/>
<feature type="compositionally biased region" description="Basic and acidic residues" evidence="7">
    <location>
        <begin position="264"/>
        <end position="278"/>
    </location>
</feature>
<dbReference type="EMBL" id="MKZY01000004">
    <property type="protein sequence ID" value="OOO09732.1"/>
    <property type="molecule type" value="Genomic_DNA"/>
</dbReference>
<keyword evidence="8" id="KW-0648">Protein biosynthesis</keyword>
<dbReference type="eggNOG" id="KOG1416">
    <property type="taxonomic scope" value="Eukaryota"/>
</dbReference>
<feature type="compositionally biased region" description="Polar residues" evidence="7">
    <location>
        <begin position="558"/>
        <end position="567"/>
    </location>
</feature>
<dbReference type="SMR" id="A0A1S9DKY0"/>
<evidence type="ECO:0000256" key="6">
    <source>
        <dbReference type="ARBA" id="ARBA00032319"/>
    </source>
</evidence>
<evidence type="ECO:0000256" key="1">
    <source>
        <dbReference type="ARBA" id="ARBA00004123"/>
    </source>
</evidence>
<name>A0A1S9DKY0_ASPOZ</name>
<dbReference type="GO" id="GO:0031515">
    <property type="term" value="C:tRNA (m1A) methyltransferase complex"/>
    <property type="evidence" value="ECO:0007669"/>
    <property type="project" value="InterPro"/>
</dbReference>
<evidence type="ECO:0000256" key="2">
    <source>
        <dbReference type="ARBA" id="ARBA00008320"/>
    </source>
</evidence>
<protein>
    <recommendedName>
        <fullName evidence="3">tRNA (adenine(58)-N(1))-methyltransferase non-catalytic subunit TRM6</fullName>
    </recommendedName>
    <alternativeName>
        <fullName evidence="6">tRNA(m1A58)-methyltransferase subunit TRM6</fullName>
    </alternativeName>
</protein>
<evidence type="ECO:0000313" key="9">
    <source>
        <dbReference type="Proteomes" id="UP000190312"/>
    </source>
</evidence>
<dbReference type="PANTHER" id="PTHR12945:SF0">
    <property type="entry name" value="TRNA (ADENINE(58)-N(1))-METHYLTRANSFERASE NON-CATALYTIC SUBUNIT TRM6"/>
    <property type="match status" value="1"/>
</dbReference>